<protein>
    <submittedName>
        <fullName evidence="3">RNA polymerase III subunit RPC82-domain-containing protein</fullName>
    </submittedName>
</protein>
<reference evidence="3" key="1">
    <citation type="journal article" date="2023" name="Mol. Phylogenet. Evol.">
        <title>Genome-scale phylogeny and comparative genomics of the fungal order Sordariales.</title>
        <authorList>
            <person name="Hensen N."/>
            <person name="Bonometti L."/>
            <person name="Westerberg I."/>
            <person name="Brannstrom I.O."/>
            <person name="Guillou S."/>
            <person name="Cros-Aarteil S."/>
            <person name="Calhoun S."/>
            <person name="Haridas S."/>
            <person name="Kuo A."/>
            <person name="Mondo S."/>
            <person name="Pangilinan J."/>
            <person name="Riley R."/>
            <person name="LaButti K."/>
            <person name="Andreopoulos B."/>
            <person name="Lipzen A."/>
            <person name="Chen C."/>
            <person name="Yan M."/>
            <person name="Daum C."/>
            <person name="Ng V."/>
            <person name="Clum A."/>
            <person name="Steindorff A."/>
            <person name="Ohm R.A."/>
            <person name="Martin F."/>
            <person name="Silar P."/>
            <person name="Natvig D.O."/>
            <person name="Lalanne C."/>
            <person name="Gautier V."/>
            <person name="Ament-Velasquez S.L."/>
            <person name="Kruys A."/>
            <person name="Hutchinson M.I."/>
            <person name="Powell A.J."/>
            <person name="Barry K."/>
            <person name="Miller A.N."/>
            <person name="Grigoriev I.V."/>
            <person name="Debuchy R."/>
            <person name="Gladieux P."/>
            <person name="Hiltunen Thoren M."/>
            <person name="Johannesson H."/>
        </authorList>
    </citation>
    <scope>NUCLEOTIDE SEQUENCE</scope>
    <source>
        <strain evidence="3">CBS 560.94</strain>
    </source>
</reference>
<keyword evidence="4" id="KW-1185">Reference proteome</keyword>
<organism evidence="3 4">
    <name type="scientific">Neurospora tetraspora</name>
    <dbReference type="NCBI Taxonomy" id="94610"/>
    <lineage>
        <taxon>Eukaryota</taxon>
        <taxon>Fungi</taxon>
        <taxon>Dikarya</taxon>
        <taxon>Ascomycota</taxon>
        <taxon>Pezizomycotina</taxon>
        <taxon>Sordariomycetes</taxon>
        <taxon>Sordariomycetidae</taxon>
        <taxon>Sordariales</taxon>
        <taxon>Sordariaceae</taxon>
        <taxon>Neurospora</taxon>
    </lineage>
</organism>
<comment type="caution">
    <text evidence="3">The sequence shown here is derived from an EMBL/GenBank/DDBJ whole genome shotgun (WGS) entry which is preliminary data.</text>
</comment>
<evidence type="ECO:0000259" key="2">
    <source>
        <dbReference type="Pfam" id="PF05645"/>
    </source>
</evidence>
<sequence length="219" mass="24695">MAPGLLEEDLDPALDPRQVIRINYEKCTVELRSRRLVQYVNETLGETTGYVYGQLLAENENKSGHHGRHHPGQPPGQPPSTRLTGTCYEYDGCMTFDSVPWVVTMKKNEHYFPTTELIKDPSEPLTGWRRITYEGGKKIEGEGHEGSEAEYKLALSFWIALRMRTWGAIAERSDDARKGQPRSASLNTTITPIAERQELFTSVPSAPSARHACWRCCSL</sequence>
<dbReference type="GO" id="GO:0003677">
    <property type="term" value="F:DNA binding"/>
    <property type="evidence" value="ECO:0007669"/>
    <property type="project" value="InterPro"/>
</dbReference>
<dbReference type="Proteomes" id="UP001278500">
    <property type="component" value="Unassembled WGS sequence"/>
</dbReference>
<dbReference type="GO" id="GO:0006351">
    <property type="term" value="P:DNA-templated transcription"/>
    <property type="evidence" value="ECO:0007669"/>
    <property type="project" value="InterPro"/>
</dbReference>
<dbReference type="EMBL" id="JAUEPP010000008">
    <property type="protein sequence ID" value="KAK3338494.1"/>
    <property type="molecule type" value="Genomic_DNA"/>
</dbReference>
<evidence type="ECO:0000313" key="4">
    <source>
        <dbReference type="Proteomes" id="UP001278500"/>
    </source>
</evidence>
<dbReference type="InterPro" id="IPR008806">
    <property type="entry name" value="RNA_pol_III_Rpc82_C"/>
</dbReference>
<dbReference type="GeneID" id="87868013"/>
<gene>
    <name evidence="3" type="ORF">B0H65DRAFT_582587</name>
</gene>
<dbReference type="RefSeq" id="XP_062677945.1">
    <property type="nucleotide sequence ID" value="XM_062830859.1"/>
</dbReference>
<dbReference type="AlphaFoldDB" id="A0AAE0MPC5"/>
<proteinExistence type="predicted"/>
<feature type="domain" description="RNA polymerase III Rpc82 C -terminal" evidence="2">
    <location>
        <begin position="12"/>
        <end position="63"/>
    </location>
</feature>
<dbReference type="Pfam" id="PF05645">
    <property type="entry name" value="RNA_pol_Rpc82"/>
    <property type="match status" value="1"/>
</dbReference>
<feature type="region of interest" description="Disordered" evidence="1">
    <location>
        <begin position="61"/>
        <end position="83"/>
    </location>
</feature>
<name>A0AAE0MPC5_9PEZI</name>
<accession>A0AAE0MPC5</accession>
<evidence type="ECO:0000256" key="1">
    <source>
        <dbReference type="SAM" id="MobiDB-lite"/>
    </source>
</evidence>
<reference evidence="3" key="2">
    <citation type="submission" date="2023-06" db="EMBL/GenBank/DDBJ databases">
        <authorList>
            <consortium name="Lawrence Berkeley National Laboratory"/>
            <person name="Haridas S."/>
            <person name="Hensen N."/>
            <person name="Bonometti L."/>
            <person name="Westerberg I."/>
            <person name="Brannstrom I.O."/>
            <person name="Guillou S."/>
            <person name="Cros-Aarteil S."/>
            <person name="Calhoun S."/>
            <person name="Kuo A."/>
            <person name="Mondo S."/>
            <person name="Pangilinan J."/>
            <person name="Riley R."/>
            <person name="Labutti K."/>
            <person name="Andreopoulos B."/>
            <person name="Lipzen A."/>
            <person name="Chen C."/>
            <person name="Yanf M."/>
            <person name="Daum C."/>
            <person name="Ng V."/>
            <person name="Clum A."/>
            <person name="Steindorff A."/>
            <person name="Ohm R."/>
            <person name="Martin F."/>
            <person name="Silar P."/>
            <person name="Natvig D."/>
            <person name="Lalanne C."/>
            <person name="Gautier V."/>
            <person name="Ament-Velasquez S.L."/>
            <person name="Kruys A."/>
            <person name="Hutchinson M.I."/>
            <person name="Powell A.J."/>
            <person name="Barry K."/>
            <person name="Miller A.N."/>
            <person name="Grigoriev I.V."/>
            <person name="Debuchy R."/>
            <person name="Gladieux P."/>
            <person name="Thoren M.H."/>
            <person name="Johannesson H."/>
        </authorList>
    </citation>
    <scope>NUCLEOTIDE SEQUENCE</scope>
    <source>
        <strain evidence="3">CBS 560.94</strain>
    </source>
</reference>
<evidence type="ECO:0000313" key="3">
    <source>
        <dbReference type="EMBL" id="KAK3338494.1"/>
    </source>
</evidence>